<gene>
    <name evidence="6" type="primary">fliT</name>
    <name evidence="6" type="ORF">RED13_001698</name>
    <name evidence="7" type="ORF">SAMN05216578_11828</name>
</gene>
<evidence type="ECO:0000256" key="2">
    <source>
        <dbReference type="ARBA" id="ARBA00022490"/>
    </source>
</evidence>
<dbReference type="AlphaFoldDB" id="A0A1I6C8X3"/>
<dbReference type="Proteomes" id="UP000242815">
    <property type="component" value="Unassembled WGS sequence"/>
</dbReference>
<dbReference type="STRING" id="1002526.SAMN05216578_11828"/>
<dbReference type="Proteomes" id="UP001281217">
    <property type="component" value="Unassembled WGS sequence"/>
</dbReference>
<keyword evidence="6" id="KW-0282">Flagellum</keyword>
<evidence type="ECO:0000313" key="6">
    <source>
        <dbReference type="EMBL" id="MDX9687272.1"/>
    </source>
</evidence>
<dbReference type="EMBL" id="JAVRDO010000004">
    <property type="protein sequence ID" value="MDX9687272.1"/>
    <property type="molecule type" value="Genomic_DNA"/>
</dbReference>
<keyword evidence="6" id="KW-0969">Cilium</keyword>
<dbReference type="EMBL" id="FOYD01000018">
    <property type="protein sequence ID" value="SFQ89643.1"/>
    <property type="molecule type" value="Genomic_DNA"/>
</dbReference>
<evidence type="ECO:0000256" key="5">
    <source>
        <dbReference type="ARBA" id="ARBA00093797"/>
    </source>
</evidence>
<dbReference type="Gene3D" id="1.20.58.380">
    <property type="entry name" value="Flagellar protein flit"/>
    <property type="match status" value="1"/>
</dbReference>
<evidence type="ECO:0000313" key="9">
    <source>
        <dbReference type="Proteomes" id="UP001281217"/>
    </source>
</evidence>
<reference evidence="9" key="2">
    <citation type="submission" date="2023-07" db="EMBL/GenBank/DDBJ databases">
        <authorList>
            <person name="de Witt J."/>
        </authorList>
    </citation>
    <scope>NUCLEOTIDE SEQUENCE [LARGE SCALE GENOMIC DNA]</scope>
    <source>
        <strain evidence="9">FZJ</strain>
    </source>
</reference>
<proteinExistence type="predicted"/>
<evidence type="ECO:0000313" key="8">
    <source>
        <dbReference type="Proteomes" id="UP000242815"/>
    </source>
</evidence>
<evidence type="ECO:0000256" key="3">
    <source>
        <dbReference type="ARBA" id="ARBA00022795"/>
    </source>
</evidence>
<dbReference type="GO" id="GO:0044781">
    <property type="term" value="P:bacterial-type flagellum organization"/>
    <property type="evidence" value="ECO:0007669"/>
    <property type="project" value="UniProtKB-KW"/>
</dbReference>
<dbReference type="Pfam" id="PF05400">
    <property type="entry name" value="FliT"/>
    <property type="match status" value="1"/>
</dbReference>
<keyword evidence="2" id="KW-0963">Cytoplasm</keyword>
<keyword evidence="9" id="KW-1185">Reference proteome</keyword>
<sequence length="98" mass="10738">MAVAVEQLQDTHRALIAAVQAGDWQQVGELDHLCRTLVQQAMADPQRNEAELAEVLGSLSATYREVIGLCQAVQGKLAEELQAVQRSKQGAKVYQMFS</sequence>
<protein>
    <recommendedName>
        <fullName evidence="5">Flagellar protein FliT</fullName>
    </recommendedName>
</protein>
<organism evidence="7 8">
    <name type="scientific">Halopseudomonas formosensis</name>
    <dbReference type="NCBI Taxonomy" id="1002526"/>
    <lineage>
        <taxon>Bacteria</taxon>
        <taxon>Pseudomonadati</taxon>
        <taxon>Pseudomonadota</taxon>
        <taxon>Gammaproteobacteria</taxon>
        <taxon>Pseudomonadales</taxon>
        <taxon>Pseudomonadaceae</taxon>
        <taxon>Halopseudomonas</taxon>
    </lineage>
</organism>
<evidence type="ECO:0000256" key="1">
    <source>
        <dbReference type="ARBA" id="ARBA00004514"/>
    </source>
</evidence>
<dbReference type="RefSeq" id="WP_177197894.1">
    <property type="nucleotide sequence ID" value="NZ_FOYD01000018.1"/>
</dbReference>
<evidence type="ECO:0000313" key="7">
    <source>
        <dbReference type="EMBL" id="SFQ89643.1"/>
    </source>
</evidence>
<keyword evidence="6" id="KW-0966">Cell projection</keyword>
<reference evidence="7 8" key="1">
    <citation type="submission" date="2016-10" db="EMBL/GenBank/DDBJ databases">
        <authorList>
            <person name="de Groot N.N."/>
        </authorList>
    </citation>
    <scope>NUCLEOTIDE SEQUENCE [LARGE SCALE GENOMIC DNA]</scope>
    <source>
        <strain evidence="7 8">JCM 18415</strain>
    </source>
</reference>
<keyword evidence="3" id="KW-1005">Bacterial flagellum biogenesis</keyword>
<keyword evidence="4" id="KW-0143">Chaperone</keyword>
<comment type="subcellular location">
    <subcellularLocation>
        <location evidence="1">Cytoplasm</location>
        <location evidence="1">Cytosol</location>
    </subcellularLocation>
</comment>
<name>A0A1I6C8X3_9GAMM</name>
<reference evidence="6" key="3">
    <citation type="submission" date="2024-05" db="EMBL/GenBank/DDBJ databases">
        <authorList>
            <person name="de Witt J."/>
        </authorList>
    </citation>
    <scope>NUCLEOTIDE SEQUENCE</scope>
    <source>
        <strain evidence="6">FZJ</strain>
    </source>
</reference>
<evidence type="ECO:0000256" key="4">
    <source>
        <dbReference type="ARBA" id="ARBA00023186"/>
    </source>
</evidence>
<accession>A0A1I6C8X3</accession>
<dbReference type="InterPro" id="IPR008622">
    <property type="entry name" value="FliT"/>
</dbReference>